<protein>
    <submittedName>
        <fullName evidence="4">DUF4115 domain-containing protein</fullName>
    </submittedName>
</protein>
<organism evidence="4 5">
    <name type="scientific">Desulforamulus aquiferis</name>
    <dbReference type="NCBI Taxonomy" id="1397668"/>
    <lineage>
        <taxon>Bacteria</taxon>
        <taxon>Bacillati</taxon>
        <taxon>Bacillota</taxon>
        <taxon>Clostridia</taxon>
        <taxon>Eubacteriales</taxon>
        <taxon>Peptococcaceae</taxon>
        <taxon>Desulforamulus</taxon>
    </lineage>
</organism>
<keyword evidence="5" id="KW-1185">Reference proteome</keyword>
<evidence type="ECO:0000259" key="3">
    <source>
        <dbReference type="SMART" id="SM00530"/>
    </source>
</evidence>
<evidence type="ECO:0000313" key="5">
    <source>
        <dbReference type="Proteomes" id="UP001172911"/>
    </source>
</evidence>
<feature type="compositionally biased region" description="Polar residues" evidence="1">
    <location>
        <begin position="144"/>
        <end position="158"/>
    </location>
</feature>
<dbReference type="EMBL" id="JARPTC010000013">
    <property type="protein sequence ID" value="MDO7787464.1"/>
    <property type="molecule type" value="Genomic_DNA"/>
</dbReference>
<gene>
    <name evidence="4" type="ORF">P6N53_09560</name>
</gene>
<dbReference type="RefSeq" id="WP_304542605.1">
    <property type="nucleotide sequence ID" value="NZ_JARPTC010000013.1"/>
</dbReference>
<dbReference type="AlphaFoldDB" id="A0AAW7ZDZ9"/>
<keyword evidence="2" id="KW-0812">Transmembrane</keyword>
<name>A0AAW7ZDZ9_9FIRM</name>
<dbReference type="InterPro" id="IPR050400">
    <property type="entry name" value="Bact_Cytoskel_RodZ"/>
</dbReference>
<dbReference type="InterPro" id="IPR001387">
    <property type="entry name" value="Cro/C1-type_HTH"/>
</dbReference>
<dbReference type="Gene3D" id="1.10.260.40">
    <property type="entry name" value="lambda repressor-like DNA-binding domains"/>
    <property type="match status" value="1"/>
</dbReference>
<reference evidence="4" key="1">
    <citation type="journal article" date="2023" name="J. Hazard. Mater.">
        <title>Anaerobic biodegradation of pyrene and benzo[a]pyrene by a new sulfate-reducing Desulforamulus aquiferis strain DSA.</title>
        <authorList>
            <person name="Zhang Z."/>
            <person name="Sun J."/>
            <person name="Gong X."/>
            <person name="Wang C."/>
            <person name="Wang H."/>
        </authorList>
    </citation>
    <scope>NUCLEOTIDE SEQUENCE</scope>
    <source>
        <strain evidence="4">DSA</strain>
    </source>
</reference>
<dbReference type="Pfam" id="PF13413">
    <property type="entry name" value="HTH_25"/>
    <property type="match status" value="1"/>
</dbReference>
<feature type="domain" description="HTH cro/C1-type" evidence="3">
    <location>
        <begin position="6"/>
        <end position="67"/>
    </location>
</feature>
<dbReference type="GO" id="GO:0003677">
    <property type="term" value="F:DNA binding"/>
    <property type="evidence" value="ECO:0007669"/>
    <property type="project" value="InterPro"/>
</dbReference>
<dbReference type="InterPro" id="IPR010982">
    <property type="entry name" value="Lambda_DNA-bd_dom_sf"/>
</dbReference>
<evidence type="ECO:0000256" key="1">
    <source>
        <dbReference type="SAM" id="MobiDB-lite"/>
    </source>
</evidence>
<accession>A0AAW7ZDZ9</accession>
<keyword evidence="2" id="KW-0472">Membrane</keyword>
<comment type="caution">
    <text evidence="4">The sequence shown here is derived from an EMBL/GenBank/DDBJ whole genome shotgun (WGS) entry which is preliminary data.</text>
</comment>
<dbReference type="Pfam" id="PF13464">
    <property type="entry name" value="RodZ_C"/>
    <property type="match status" value="1"/>
</dbReference>
<keyword evidence="2" id="KW-1133">Transmembrane helix</keyword>
<feature type="transmembrane region" description="Helical" evidence="2">
    <location>
        <begin position="101"/>
        <end position="118"/>
    </location>
</feature>
<dbReference type="PANTHER" id="PTHR34475">
    <property type="match status" value="1"/>
</dbReference>
<dbReference type="SMART" id="SM00530">
    <property type="entry name" value="HTH_XRE"/>
    <property type="match status" value="1"/>
</dbReference>
<proteinExistence type="predicted"/>
<dbReference type="PANTHER" id="PTHR34475:SF1">
    <property type="entry name" value="CYTOSKELETON PROTEIN RODZ"/>
    <property type="match status" value="1"/>
</dbReference>
<evidence type="ECO:0000313" key="4">
    <source>
        <dbReference type="EMBL" id="MDO7787464.1"/>
    </source>
</evidence>
<feature type="region of interest" description="Disordered" evidence="1">
    <location>
        <begin position="123"/>
        <end position="161"/>
    </location>
</feature>
<dbReference type="InterPro" id="IPR025194">
    <property type="entry name" value="RodZ-like_C"/>
</dbReference>
<dbReference type="SUPFAM" id="SSF47413">
    <property type="entry name" value="lambda repressor-like DNA-binding domains"/>
    <property type="match status" value="1"/>
</dbReference>
<evidence type="ECO:0000256" key="2">
    <source>
        <dbReference type="SAM" id="Phobius"/>
    </source>
</evidence>
<dbReference type="Proteomes" id="UP001172911">
    <property type="component" value="Unassembled WGS sequence"/>
</dbReference>
<sequence>MPIGEALRSARIAKGYSFEHLEEATKIRAKYLEALENEKYDVLPGPIYAKAFLRTYAKYLGLNIDEIMSEYNSGQEDTPVVVENRVSEEATNLTASKRWRYIVAGFAVVALIGINAIYNAGARPEQNKPDVPRVVEGQPGDANNAGTPSSNGQSQGPVQPNDGVRVVLRVTENESWMQVVADGNTVFSGLVAPGEMKDFQAREKIFLHVGNAGAVEANVNGQDLGKLGEKGKVVKKDFFAGQTPEVDRG</sequence>
<reference evidence="4" key="2">
    <citation type="submission" date="2023-03" db="EMBL/GenBank/DDBJ databases">
        <authorList>
            <person name="Zhang Z."/>
        </authorList>
    </citation>
    <scope>NUCLEOTIDE SEQUENCE</scope>
    <source>
        <strain evidence="4">DSA</strain>
    </source>
</reference>